<dbReference type="AlphaFoldDB" id="A0A1Q9BR98"/>
<dbReference type="EMBL" id="LSRX01006027">
    <property type="protein sequence ID" value="OLP73216.1"/>
    <property type="molecule type" value="Genomic_DNA"/>
</dbReference>
<accession>A0A1Q9BR98</accession>
<reference evidence="2 3" key="1">
    <citation type="submission" date="2016-02" db="EMBL/GenBank/DDBJ databases">
        <title>Genome analysis of coral dinoflagellate symbionts highlights evolutionary adaptations to a symbiotic lifestyle.</title>
        <authorList>
            <person name="Aranda M."/>
            <person name="Li Y."/>
            <person name="Liew Y.J."/>
            <person name="Baumgarten S."/>
            <person name="Simakov O."/>
            <person name="Wilson M."/>
            <person name="Piel J."/>
            <person name="Ashoor H."/>
            <person name="Bougouffa S."/>
            <person name="Bajic V.B."/>
            <person name="Ryu T."/>
            <person name="Ravasi T."/>
            <person name="Bayer T."/>
            <person name="Micklem G."/>
            <person name="Kim H."/>
            <person name="Bhak J."/>
            <person name="Lajeunesse T.C."/>
            <person name="Voolstra C.R."/>
        </authorList>
    </citation>
    <scope>NUCLEOTIDE SEQUENCE [LARGE SCALE GENOMIC DNA]</scope>
    <source>
        <strain evidence="2 3">CCMP2467</strain>
    </source>
</reference>
<name>A0A1Q9BR98_SYMMI</name>
<organism evidence="2 3">
    <name type="scientific">Symbiodinium microadriaticum</name>
    <name type="common">Dinoflagellate</name>
    <name type="synonym">Zooxanthella microadriatica</name>
    <dbReference type="NCBI Taxonomy" id="2951"/>
    <lineage>
        <taxon>Eukaryota</taxon>
        <taxon>Sar</taxon>
        <taxon>Alveolata</taxon>
        <taxon>Dinophyceae</taxon>
        <taxon>Suessiales</taxon>
        <taxon>Symbiodiniaceae</taxon>
        <taxon>Symbiodinium</taxon>
    </lineage>
</organism>
<comment type="caution">
    <text evidence="2">The sequence shown here is derived from an EMBL/GenBank/DDBJ whole genome shotgun (WGS) entry which is preliminary data.</text>
</comment>
<keyword evidence="3" id="KW-1185">Reference proteome</keyword>
<gene>
    <name evidence="2" type="ORF">AK812_SmicGene47630</name>
</gene>
<feature type="compositionally biased region" description="Basic residues" evidence="1">
    <location>
        <begin position="75"/>
        <end position="85"/>
    </location>
</feature>
<dbReference type="OrthoDB" id="10350368at2759"/>
<feature type="non-terminal residue" evidence="2">
    <location>
        <position position="126"/>
    </location>
</feature>
<evidence type="ECO:0000313" key="3">
    <source>
        <dbReference type="Proteomes" id="UP000186817"/>
    </source>
</evidence>
<feature type="compositionally biased region" description="Basic and acidic residues" evidence="1">
    <location>
        <begin position="49"/>
        <end position="60"/>
    </location>
</feature>
<sequence>MQIEEFYLPTLKLTGVPKGVLGAAFGAQKPVIPHKQRLLVAAHKALDLEVKGKPNEKTAAAKEGLSSEPKEKPANKKKPGPKPKTPKTNSQEAPKGCKRPDTIYNIERKRFFATLEPGLKQAEKQK</sequence>
<feature type="region of interest" description="Disordered" evidence="1">
    <location>
        <begin position="49"/>
        <end position="102"/>
    </location>
</feature>
<dbReference type="Proteomes" id="UP000186817">
    <property type="component" value="Unassembled WGS sequence"/>
</dbReference>
<evidence type="ECO:0000313" key="2">
    <source>
        <dbReference type="EMBL" id="OLP73216.1"/>
    </source>
</evidence>
<proteinExistence type="predicted"/>
<evidence type="ECO:0000256" key="1">
    <source>
        <dbReference type="SAM" id="MobiDB-lite"/>
    </source>
</evidence>
<protein>
    <submittedName>
        <fullName evidence="2">Uncharacterized protein</fullName>
    </submittedName>
</protein>